<dbReference type="AlphaFoldDB" id="A0A8B6X583"/>
<evidence type="ECO:0000256" key="1">
    <source>
        <dbReference type="SAM" id="SignalP"/>
    </source>
</evidence>
<feature type="chain" id="PRO_5034612530" evidence="1">
    <location>
        <begin position="29"/>
        <end position="171"/>
    </location>
</feature>
<dbReference type="InterPro" id="IPR006311">
    <property type="entry name" value="TAT_signal"/>
</dbReference>
<organism evidence="2 3">
    <name type="scientific">Derxia gummosa DSM 723</name>
    <dbReference type="NCBI Taxonomy" id="1121388"/>
    <lineage>
        <taxon>Bacteria</taxon>
        <taxon>Pseudomonadati</taxon>
        <taxon>Pseudomonadota</taxon>
        <taxon>Betaproteobacteria</taxon>
        <taxon>Burkholderiales</taxon>
        <taxon>Alcaligenaceae</taxon>
        <taxon>Derxia</taxon>
    </lineage>
</organism>
<dbReference type="Pfam" id="PF13618">
    <property type="entry name" value="Gluconate_2-dh3"/>
    <property type="match status" value="1"/>
</dbReference>
<protein>
    <submittedName>
        <fullName evidence="3">Gluconate 2-dehydrogenase subunit 3 family protein</fullName>
        <ecNumber evidence="3">1.1.99.-</ecNumber>
    </submittedName>
</protein>
<accession>A0A8B6X583</accession>
<dbReference type="RefSeq" id="WP_028312186.1">
    <property type="nucleotide sequence ID" value="NZ_AXWS01000015.1"/>
</dbReference>
<sequence>MTFLQRRAFLGAGSLAATLALLPGTARAAVASLSPNATAILTRVVDVLLPADRTPAASALGTPQYVIAGLLARGDDGGAALEAGLGAIDQLALARFGSGFLALDAARQTQVVDVVATDPAFAALWGGIRSLAVFHYYAQPVAWLDIGLPGPSIDCGGHPDPDAEACRPRGA</sequence>
<dbReference type="EC" id="1.1.99.-" evidence="3"/>
<feature type="signal peptide" evidence="1">
    <location>
        <begin position="1"/>
        <end position="28"/>
    </location>
</feature>
<evidence type="ECO:0000313" key="2">
    <source>
        <dbReference type="Proteomes" id="UP000675920"/>
    </source>
</evidence>
<keyword evidence="1" id="KW-0732">Signal</keyword>
<reference evidence="3" key="1">
    <citation type="journal article" date="1997" name="J. Bacteriol.">
        <title>Cloning and expression of a gene cluster encoding three subunits of membrane-bound gluconate dehydrogenase from Erwinia cypripedii ATCC 29267 in Escherichia coli.</title>
        <authorList>
            <person name="Yum D.Y."/>
            <person name="Lee Y.P."/>
            <person name="Pan J.G."/>
        </authorList>
    </citation>
    <scope>NUCLEOTIDE SEQUENCE</scope>
</reference>
<keyword evidence="2" id="KW-1185">Reference proteome</keyword>
<name>A0A8B6X583_9BURK</name>
<dbReference type="InterPro" id="IPR027056">
    <property type="entry name" value="Gluconate_2DH_su3"/>
</dbReference>
<dbReference type="Proteomes" id="UP000675920">
    <property type="component" value="Unplaced"/>
</dbReference>
<dbReference type="OrthoDB" id="63962at2"/>
<evidence type="ECO:0000313" key="3">
    <source>
        <dbReference type="RefSeq" id="WP_028312186.1"/>
    </source>
</evidence>
<proteinExistence type="predicted"/>
<dbReference type="PROSITE" id="PS51318">
    <property type="entry name" value="TAT"/>
    <property type="match status" value="1"/>
</dbReference>
<reference evidence="3" key="2">
    <citation type="submission" date="2025-08" db="UniProtKB">
        <authorList>
            <consortium name="RefSeq"/>
        </authorList>
    </citation>
    <scope>IDENTIFICATION</scope>
</reference>